<dbReference type="EMBL" id="LROM01000067">
    <property type="protein sequence ID" value="OFA05180.1"/>
    <property type="molecule type" value="Genomic_DNA"/>
</dbReference>
<dbReference type="RefSeq" id="WP_070247299.1">
    <property type="nucleotide sequence ID" value="NZ_LROM01000067.1"/>
</dbReference>
<sequence length="191" mass="20834">MLMGYREYARHRGVSLGAVQKAVRAGRITANDEKKIDSAVADRDWDVNTDASRVAVSAVEATAPLAQKEISFATPSGEGGDKSSTEELTGSDNNASRYRESRASREFYVAAKQKVEYEQLLGQLINVDEAKRIAFTSFRAIRDSVLNVAARVKDQLAAETDPHVCEELLERELSAALASVDVVKLNAEADD</sequence>
<evidence type="ECO:0008006" key="4">
    <source>
        <dbReference type="Google" id="ProtNLM"/>
    </source>
</evidence>
<keyword evidence="3" id="KW-1185">Reference proteome</keyword>
<organism evidence="2 3">
    <name type="scientific">Duganella phyllosphaerae</name>
    <dbReference type="NCBI Taxonomy" id="762836"/>
    <lineage>
        <taxon>Bacteria</taxon>
        <taxon>Pseudomonadati</taxon>
        <taxon>Pseudomonadota</taxon>
        <taxon>Betaproteobacteria</taxon>
        <taxon>Burkholderiales</taxon>
        <taxon>Oxalobacteraceae</taxon>
        <taxon>Telluria group</taxon>
        <taxon>Duganella</taxon>
    </lineage>
</organism>
<evidence type="ECO:0000313" key="3">
    <source>
        <dbReference type="Proteomes" id="UP000175989"/>
    </source>
</evidence>
<protein>
    <recommendedName>
        <fullName evidence="4">Terminase small subunit</fullName>
    </recommendedName>
</protein>
<evidence type="ECO:0000313" key="2">
    <source>
        <dbReference type="EMBL" id="OFA05180.1"/>
    </source>
</evidence>
<proteinExistence type="predicted"/>
<name>A0A1E7WZ77_9BURK</name>
<dbReference type="OrthoDB" id="6050435at2"/>
<dbReference type="AlphaFoldDB" id="A0A1E7WZ77"/>
<feature type="region of interest" description="Disordered" evidence="1">
    <location>
        <begin position="71"/>
        <end position="97"/>
    </location>
</feature>
<accession>A0A1E7WZ77</accession>
<dbReference type="Proteomes" id="UP000175989">
    <property type="component" value="Unassembled WGS sequence"/>
</dbReference>
<reference evidence="3" key="1">
    <citation type="journal article" date="2016" name="Front. Microbiol.">
        <title>Molecular Keys to the Janthinobacterium and Duganella spp. Interaction with the Plant Pathogen Fusarium graminearum.</title>
        <authorList>
            <person name="Haack F.S."/>
            <person name="Poehlein A."/>
            <person name="Kroger C."/>
            <person name="Voigt C.A."/>
            <person name="Piepenbring M."/>
            <person name="Bode H.B."/>
            <person name="Daniel R."/>
            <person name="Schafer W."/>
            <person name="Streit W.R."/>
        </authorList>
    </citation>
    <scope>NUCLEOTIDE SEQUENCE [LARGE SCALE GENOMIC DNA]</scope>
    <source>
        <strain evidence="3">T54</strain>
    </source>
</reference>
<gene>
    <name evidence="2" type="ORF">DUPY_15830</name>
</gene>
<evidence type="ECO:0000256" key="1">
    <source>
        <dbReference type="SAM" id="MobiDB-lite"/>
    </source>
</evidence>
<comment type="caution">
    <text evidence="2">The sequence shown here is derived from an EMBL/GenBank/DDBJ whole genome shotgun (WGS) entry which is preliminary data.</text>
</comment>